<evidence type="ECO:0000256" key="1">
    <source>
        <dbReference type="SAM" id="Phobius"/>
    </source>
</evidence>
<gene>
    <name evidence="2" type="ORF">METHB2_390033</name>
</gene>
<keyword evidence="1" id="KW-0812">Transmembrane</keyword>
<dbReference type="Proteomes" id="UP000494216">
    <property type="component" value="Unassembled WGS sequence"/>
</dbReference>
<proteinExistence type="predicted"/>
<sequence length="43" mass="4714">MGIRNISSAELPGFRAEIFAFAVVLGGDLALIFWFGLRMLLCP</sequence>
<evidence type="ECO:0000313" key="2">
    <source>
        <dbReference type="EMBL" id="CAA9891299.1"/>
    </source>
</evidence>
<accession>A0A8S0WB15</accession>
<comment type="caution">
    <text evidence="2">The sequence shown here is derived from an EMBL/GenBank/DDBJ whole genome shotgun (WGS) entry which is preliminary data.</text>
</comment>
<keyword evidence="1" id="KW-1133">Transmembrane helix</keyword>
<dbReference type="AlphaFoldDB" id="A0A8S0WB15"/>
<dbReference type="EMBL" id="CADCXN010000068">
    <property type="protein sequence ID" value="CAA9891299.1"/>
    <property type="molecule type" value="Genomic_DNA"/>
</dbReference>
<reference evidence="2 3" key="1">
    <citation type="submission" date="2020-02" db="EMBL/GenBank/DDBJ databases">
        <authorList>
            <person name="Hogendoorn C."/>
        </authorList>
    </citation>
    <scope>NUCLEOTIDE SEQUENCE [LARGE SCALE GENOMIC DNA]</scope>
    <source>
        <strain evidence="2">METHB21</strain>
    </source>
</reference>
<organism evidence="2 3">
    <name type="scientific">Candidatus Methylobacter favarea</name>
    <dbReference type="NCBI Taxonomy" id="2707345"/>
    <lineage>
        <taxon>Bacteria</taxon>
        <taxon>Pseudomonadati</taxon>
        <taxon>Pseudomonadota</taxon>
        <taxon>Gammaproteobacteria</taxon>
        <taxon>Methylococcales</taxon>
        <taxon>Methylococcaceae</taxon>
        <taxon>Methylobacter</taxon>
    </lineage>
</organism>
<feature type="transmembrane region" description="Helical" evidence="1">
    <location>
        <begin position="18"/>
        <end position="37"/>
    </location>
</feature>
<keyword evidence="3" id="KW-1185">Reference proteome</keyword>
<evidence type="ECO:0000313" key="3">
    <source>
        <dbReference type="Proteomes" id="UP000494216"/>
    </source>
</evidence>
<name>A0A8S0WB15_9GAMM</name>
<keyword evidence="1" id="KW-0472">Membrane</keyword>
<protein>
    <submittedName>
        <fullName evidence="2">Uncharacterized protein</fullName>
    </submittedName>
</protein>